<dbReference type="GO" id="GO:0005737">
    <property type="term" value="C:cytoplasm"/>
    <property type="evidence" value="ECO:0007669"/>
    <property type="project" value="UniProtKB-SubCell"/>
</dbReference>
<keyword evidence="9" id="KW-1185">Reference proteome</keyword>
<feature type="repeat" description="WD" evidence="6">
    <location>
        <begin position="102"/>
        <end position="143"/>
    </location>
</feature>
<dbReference type="PROSITE" id="PS50294">
    <property type="entry name" value="WD_REPEATS_REGION"/>
    <property type="match status" value="3"/>
</dbReference>
<dbReference type="Gene3D" id="2.130.10.10">
    <property type="entry name" value="YVTN repeat-like/Quinoprotein amine dehydrogenase"/>
    <property type="match status" value="2"/>
</dbReference>
<evidence type="ECO:0000256" key="6">
    <source>
        <dbReference type="PROSITE-ProRule" id="PRU00221"/>
    </source>
</evidence>
<dbReference type="PROSITE" id="PS00678">
    <property type="entry name" value="WD_REPEATS_1"/>
    <property type="match status" value="2"/>
</dbReference>
<reference evidence="8 9" key="1">
    <citation type="submission" date="2019-07" db="EMBL/GenBank/DDBJ databases">
        <title>Genomics analysis of Aphanomyces spp. identifies a new class of oomycete effector associated with host adaptation.</title>
        <authorList>
            <person name="Gaulin E."/>
        </authorList>
    </citation>
    <scope>NUCLEOTIDE SEQUENCE [LARGE SCALE GENOMIC DNA]</scope>
    <source>
        <strain evidence="8 9">ATCC 201684</strain>
    </source>
</reference>
<keyword evidence="2" id="KW-0963">Cytoplasm</keyword>
<dbReference type="PANTHER" id="PTHR22842">
    <property type="entry name" value="WD40 REPEAT PROTEIN"/>
    <property type="match status" value="1"/>
</dbReference>
<feature type="repeat" description="WD" evidence="6">
    <location>
        <begin position="63"/>
        <end position="101"/>
    </location>
</feature>
<feature type="repeat" description="WD" evidence="6">
    <location>
        <begin position="271"/>
        <end position="307"/>
    </location>
</feature>
<dbReference type="Pfam" id="PF23798">
    <property type="entry name" value="Beta-prop_SPT8"/>
    <property type="match status" value="1"/>
</dbReference>
<dbReference type="InterPro" id="IPR019775">
    <property type="entry name" value="WD40_repeat_CS"/>
</dbReference>
<dbReference type="GO" id="GO:0000398">
    <property type="term" value="P:mRNA splicing, via spliceosome"/>
    <property type="evidence" value="ECO:0007669"/>
    <property type="project" value="TreeGrafter"/>
</dbReference>
<protein>
    <recommendedName>
        <fullName evidence="7">Transcription factor spt8 beta-propeller domain-containing protein</fullName>
    </recommendedName>
</protein>
<feature type="repeat" description="WD" evidence="6">
    <location>
        <begin position="9"/>
        <end position="41"/>
    </location>
</feature>
<comment type="subcellular location">
    <subcellularLocation>
        <location evidence="1">Cytoplasm</location>
    </subcellularLocation>
</comment>
<dbReference type="PANTHER" id="PTHR22842:SF3">
    <property type="entry name" value="WD REPEAT DOMAIN-CONTAINING PROTEIN 83"/>
    <property type="match status" value="1"/>
</dbReference>
<dbReference type="InterPro" id="IPR036322">
    <property type="entry name" value="WD40_repeat_dom_sf"/>
</dbReference>
<dbReference type="SMART" id="SM00320">
    <property type="entry name" value="WD40"/>
    <property type="match status" value="7"/>
</dbReference>
<keyword evidence="4" id="KW-0677">Repeat</keyword>
<dbReference type="VEuPathDB" id="FungiDB:AeMF1_003186"/>
<feature type="domain" description="Transcription factor spt8 beta-propeller" evidence="7">
    <location>
        <begin position="15"/>
        <end position="298"/>
    </location>
</feature>
<feature type="repeat" description="WD" evidence="6">
    <location>
        <begin position="240"/>
        <end position="270"/>
    </location>
</feature>
<dbReference type="InterPro" id="IPR051980">
    <property type="entry name" value="WD_repeat_MORG1"/>
</dbReference>
<dbReference type="EMBL" id="VJMJ01000175">
    <property type="protein sequence ID" value="KAF0728691.1"/>
    <property type="molecule type" value="Genomic_DNA"/>
</dbReference>
<evidence type="ECO:0000313" key="8">
    <source>
        <dbReference type="EMBL" id="KAF0728691.1"/>
    </source>
</evidence>
<dbReference type="InterPro" id="IPR001680">
    <property type="entry name" value="WD40_rpt"/>
</dbReference>
<name>A0A6G0WN05_9STRA</name>
<evidence type="ECO:0000256" key="4">
    <source>
        <dbReference type="ARBA" id="ARBA00022737"/>
    </source>
</evidence>
<comment type="similarity">
    <text evidence="5">Belongs to the WD repeat MORG1 family.</text>
</comment>
<dbReference type="Proteomes" id="UP000481153">
    <property type="component" value="Unassembled WGS sequence"/>
</dbReference>
<gene>
    <name evidence="8" type="ORF">Ae201684_013649</name>
</gene>
<evidence type="ECO:0000256" key="1">
    <source>
        <dbReference type="ARBA" id="ARBA00004496"/>
    </source>
</evidence>
<evidence type="ECO:0000256" key="5">
    <source>
        <dbReference type="ARBA" id="ARBA00038145"/>
    </source>
</evidence>
<evidence type="ECO:0000256" key="3">
    <source>
        <dbReference type="ARBA" id="ARBA00022574"/>
    </source>
</evidence>
<organism evidence="8 9">
    <name type="scientific">Aphanomyces euteiches</name>
    <dbReference type="NCBI Taxonomy" id="100861"/>
    <lineage>
        <taxon>Eukaryota</taxon>
        <taxon>Sar</taxon>
        <taxon>Stramenopiles</taxon>
        <taxon>Oomycota</taxon>
        <taxon>Saprolegniomycetes</taxon>
        <taxon>Saprolegniales</taxon>
        <taxon>Verrucalvaceae</taxon>
        <taxon>Aphanomyces</taxon>
    </lineage>
</organism>
<dbReference type="SUPFAM" id="SSF50978">
    <property type="entry name" value="WD40 repeat-like"/>
    <property type="match status" value="1"/>
</dbReference>
<dbReference type="InterPro" id="IPR057544">
    <property type="entry name" value="Beta-prop_SPT8"/>
</dbReference>
<dbReference type="InterPro" id="IPR015943">
    <property type="entry name" value="WD40/YVTN_repeat-like_dom_sf"/>
</dbReference>
<sequence>MKYESAQVLRGHEGPVYAVRFNEKGTYCMTCGSDRTIRLWNPHREGPDGPTSAMMIKAYKGLHGYEIRDVAIENDNAKFVSCGRDKVVFHWDVSTGKVIRKFEGHASSVNAVEFNDDCTVLCSASYDSTVRLWDMRARNSFTPIQVLDHFRDSVTSVRVTDHEIITSCVDGFVRVYDIRAGMLTEDNLHHPVTCLALTSDLNCIVASTTNGVLRFFEKKSGTELNTFQGHSVASYGLECAFSNDDAYILSGSEDGRVVVWDMLTKDTALSFQAHDRPVRSIASHPAEPMILTASVDNTVKVWRPVAS</sequence>
<dbReference type="CDD" id="cd00200">
    <property type="entry name" value="WD40"/>
    <property type="match status" value="1"/>
</dbReference>
<keyword evidence="3 6" id="KW-0853">WD repeat</keyword>
<dbReference type="GO" id="GO:0071013">
    <property type="term" value="C:catalytic step 2 spliceosome"/>
    <property type="evidence" value="ECO:0007669"/>
    <property type="project" value="TreeGrafter"/>
</dbReference>
<proteinExistence type="inferred from homology"/>
<dbReference type="InterPro" id="IPR020472">
    <property type="entry name" value="WD40_PAC1"/>
</dbReference>
<accession>A0A6G0WN05</accession>
<dbReference type="PRINTS" id="PR00320">
    <property type="entry name" value="GPROTEINBRPT"/>
</dbReference>
<dbReference type="AlphaFoldDB" id="A0A6G0WN05"/>
<comment type="caution">
    <text evidence="8">The sequence shown here is derived from an EMBL/GenBank/DDBJ whole genome shotgun (WGS) entry which is preliminary data.</text>
</comment>
<evidence type="ECO:0000259" key="7">
    <source>
        <dbReference type="Pfam" id="PF23798"/>
    </source>
</evidence>
<evidence type="ECO:0000256" key="2">
    <source>
        <dbReference type="ARBA" id="ARBA00022490"/>
    </source>
</evidence>
<evidence type="ECO:0000313" key="9">
    <source>
        <dbReference type="Proteomes" id="UP000481153"/>
    </source>
</evidence>
<dbReference type="PROSITE" id="PS50082">
    <property type="entry name" value="WD_REPEATS_2"/>
    <property type="match status" value="5"/>
</dbReference>